<dbReference type="Pfam" id="PF05227">
    <property type="entry name" value="CHASE3"/>
    <property type="match status" value="1"/>
</dbReference>
<evidence type="ECO:0000256" key="4">
    <source>
        <dbReference type="SAM" id="Phobius"/>
    </source>
</evidence>
<dbReference type="PANTHER" id="PTHR43531">
    <property type="entry name" value="PROTEIN ICFG"/>
    <property type="match status" value="1"/>
</dbReference>
<dbReference type="InterPro" id="IPR051310">
    <property type="entry name" value="MCP_chemotaxis"/>
</dbReference>
<accession>A0ABZ1USM8</accession>
<protein>
    <submittedName>
        <fullName evidence="7">Methyl-accepting chemotaxis protein</fullName>
    </submittedName>
</protein>
<keyword evidence="8" id="KW-1185">Reference proteome</keyword>
<dbReference type="Gene3D" id="1.10.287.950">
    <property type="entry name" value="Methyl-accepting chemotaxis protein"/>
    <property type="match status" value="1"/>
</dbReference>
<sequence length="535" mass="55319">MKLADLKIGTRLYAGFAAVIIVLLIMVVIAYRNFAALGMANDMNIHTYQVMAQAKAMLESLVNIETGQRGFSLTGNDASLEPLNNGRRTFTEHLAAARSLTSDNPAQQERLTKLEQAQQQWLRDAIEPALAQRRAVIAGTAAIDSVVALEQQGKGKTAMDAMRALLADIGGTEEALLKERAAQAAALQSQSSTVLIGGGLLAAAIAAVMAWILSQNITRPLGAAVSLAQRVAGGDLTARIDASSKDETGALMAALRDMNAGLAAIVTQVREGTDTIATASREIATGNLDLSARTEQQAGALEETASSMEELTSTVKQNADNARTASQMAGAATEVAAQGGAVVGQVVQTMAQINASAQRIVDIITVIDGIAFQTNILALNAAVEAARAGEQGRGFAVVAGEVRNLAQRAAAAAREIKELIGDSVEKVNAGTALVDQAGATMQQVVSSIRDVGTIIADISSASEEQRAGIEQVNAAITQMDNVTQQNAALVEQASAAASAMQEQATRLADVVKVFTVAGGAPAASASRALVPRLSA</sequence>
<dbReference type="InterPro" id="IPR003660">
    <property type="entry name" value="HAMP_dom"/>
</dbReference>
<organism evidence="7 8">
    <name type="scientific">[Empedobacter] haloabium</name>
    <dbReference type="NCBI Taxonomy" id="592317"/>
    <lineage>
        <taxon>Bacteria</taxon>
        <taxon>Pseudomonadati</taxon>
        <taxon>Pseudomonadota</taxon>
        <taxon>Betaproteobacteria</taxon>
        <taxon>Burkholderiales</taxon>
        <taxon>Oxalobacteraceae</taxon>
        <taxon>Telluria group</taxon>
        <taxon>Telluria group incertae sedis</taxon>
    </lineage>
</organism>
<dbReference type="EMBL" id="CP136508">
    <property type="protein sequence ID" value="WUR15123.1"/>
    <property type="molecule type" value="Genomic_DNA"/>
</dbReference>
<gene>
    <name evidence="7" type="ORF">E7V67_008460</name>
</gene>
<keyword evidence="3" id="KW-0807">Transducer</keyword>
<feature type="domain" description="Methyl-accepting transducer" evidence="5">
    <location>
        <begin position="272"/>
        <end position="501"/>
    </location>
</feature>
<dbReference type="PROSITE" id="PS50885">
    <property type="entry name" value="HAMP"/>
    <property type="match status" value="1"/>
</dbReference>
<evidence type="ECO:0000256" key="1">
    <source>
        <dbReference type="ARBA" id="ARBA00022481"/>
    </source>
</evidence>
<comment type="similarity">
    <text evidence="2">Belongs to the methyl-accepting chemotaxis (MCP) protein family.</text>
</comment>
<evidence type="ECO:0000259" key="6">
    <source>
        <dbReference type="PROSITE" id="PS50885"/>
    </source>
</evidence>
<dbReference type="SMART" id="SM00304">
    <property type="entry name" value="HAMP"/>
    <property type="match status" value="1"/>
</dbReference>
<keyword evidence="4" id="KW-1133">Transmembrane helix</keyword>
<feature type="transmembrane region" description="Helical" evidence="4">
    <location>
        <begin position="194"/>
        <end position="213"/>
    </location>
</feature>
<keyword evidence="4" id="KW-0812">Transmembrane</keyword>
<evidence type="ECO:0000256" key="3">
    <source>
        <dbReference type="PROSITE-ProRule" id="PRU00284"/>
    </source>
</evidence>
<evidence type="ECO:0000313" key="7">
    <source>
        <dbReference type="EMBL" id="WUR15123.1"/>
    </source>
</evidence>
<dbReference type="SMART" id="SM00283">
    <property type="entry name" value="MA"/>
    <property type="match status" value="1"/>
</dbReference>
<dbReference type="SUPFAM" id="SSF58104">
    <property type="entry name" value="Methyl-accepting chemotaxis protein (MCP) signaling domain"/>
    <property type="match status" value="1"/>
</dbReference>
<evidence type="ECO:0000313" key="8">
    <source>
        <dbReference type="Proteomes" id="UP000321323"/>
    </source>
</evidence>
<dbReference type="Pfam" id="PF00672">
    <property type="entry name" value="HAMP"/>
    <property type="match status" value="1"/>
</dbReference>
<keyword evidence="4" id="KW-0472">Membrane</keyword>
<evidence type="ECO:0000259" key="5">
    <source>
        <dbReference type="PROSITE" id="PS50111"/>
    </source>
</evidence>
<dbReference type="PRINTS" id="PR00260">
    <property type="entry name" value="CHEMTRNSDUCR"/>
</dbReference>
<dbReference type="PROSITE" id="PS50111">
    <property type="entry name" value="CHEMOTAXIS_TRANSDUC_2"/>
    <property type="match status" value="1"/>
</dbReference>
<feature type="domain" description="HAMP" evidence="6">
    <location>
        <begin position="215"/>
        <end position="267"/>
    </location>
</feature>
<proteinExistence type="inferred from homology"/>
<dbReference type="InterPro" id="IPR004089">
    <property type="entry name" value="MCPsignal_dom"/>
</dbReference>
<dbReference type="InterPro" id="IPR007891">
    <property type="entry name" value="CHASE3"/>
</dbReference>
<dbReference type="CDD" id="cd06225">
    <property type="entry name" value="HAMP"/>
    <property type="match status" value="1"/>
</dbReference>
<feature type="transmembrane region" description="Helical" evidence="4">
    <location>
        <begin position="12"/>
        <end position="31"/>
    </location>
</feature>
<keyword evidence="1" id="KW-0488">Methylation</keyword>
<dbReference type="Proteomes" id="UP000321323">
    <property type="component" value="Chromosome"/>
</dbReference>
<evidence type="ECO:0000256" key="2">
    <source>
        <dbReference type="ARBA" id="ARBA00029447"/>
    </source>
</evidence>
<dbReference type="PANTHER" id="PTHR43531:SF14">
    <property type="entry name" value="METHYL-ACCEPTING CHEMOTAXIS PROTEIN I-RELATED"/>
    <property type="match status" value="1"/>
</dbReference>
<name>A0ABZ1USM8_9BURK</name>
<dbReference type="Pfam" id="PF00015">
    <property type="entry name" value="MCPsignal"/>
    <property type="match status" value="1"/>
</dbReference>
<dbReference type="CDD" id="cd11386">
    <property type="entry name" value="MCP_signal"/>
    <property type="match status" value="1"/>
</dbReference>
<reference evidence="7 8" key="1">
    <citation type="journal article" date="2019" name="Int. J. Syst. Evol. Microbiol.">
        <title>The Draft Whole-Genome Sequence of the Antibiotic Producer Empedobacter haloabium ATCC 31962 Provides Indications for Its Taxonomic Reclassification.</title>
        <authorList>
            <person name="Miess H."/>
            <person name="Arlt P."/>
            <person name="Apel A.K."/>
            <person name="Weber T."/>
            <person name="Nieselt K."/>
            <person name="Hanssen F."/>
            <person name="Czemmel S."/>
            <person name="Nahnsen S."/>
            <person name="Gross H."/>
        </authorList>
    </citation>
    <scope>NUCLEOTIDE SEQUENCE [LARGE SCALE GENOMIC DNA]</scope>
    <source>
        <strain evidence="7 8">ATCC 31962</strain>
    </source>
</reference>
<dbReference type="InterPro" id="IPR004090">
    <property type="entry name" value="Chemotax_Me-accpt_rcpt"/>
</dbReference>
<dbReference type="CDD" id="cd19410">
    <property type="entry name" value="HK9-like_sensor"/>
    <property type="match status" value="1"/>
</dbReference>